<dbReference type="AlphaFoldDB" id="A0A0C9SR22"/>
<reference evidence="2 3" key="1">
    <citation type="submission" date="2014-06" db="EMBL/GenBank/DDBJ databases">
        <title>Evolutionary Origins and Diversification of the Mycorrhizal Mutualists.</title>
        <authorList>
            <consortium name="DOE Joint Genome Institute"/>
            <consortium name="Mycorrhizal Genomics Consortium"/>
            <person name="Kohler A."/>
            <person name="Kuo A."/>
            <person name="Nagy L.G."/>
            <person name="Floudas D."/>
            <person name="Copeland A."/>
            <person name="Barry K.W."/>
            <person name="Cichocki N."/>
            <person name="Veneault-Fourrey C."/>
            <person name="LaButti K."/>
            <person name="Lindquist E.A."/>
            <person name="Lipzen A."/>
            <person name="Lundell T."/>
            <person name="Morin E."/>
            <person name="Murat C."/>
            <person name="Riley R."/>
            <person name="Ohm R."/>
            <person name="Sun H."/>
            <person name="Tunlid A."/>
            <person name="Henrissat B."/>
            <person name="Grigoriev I.V."/>
            <person name="Hibbett D.S."/>
            <person name="Martin F."/>
        </authorList>
    </citation>
    <scope>NUCLEOTIDE SEQUENCE [LARGE SCALE GENOMIC DNA]</scope>
    <source>
        <strain evidence="2 3">FD-325 SS-3</strain>
    </source>
</reference>
<keyword evidence="1" id="KW-1133">Transmembrane helix</keyword>
<keyword evidence="3" id="KW-1185">Reference proteome</keyword>
<keyword evidence="1" id="KW-0472">Membrane</keyword>
<protein>
    <submittedName>
        <fullName evidence="2">Unplaced genomic scaffold PLICRscaffold_18, whole genome shotgun sequence</fullName>
    </submittedName>
</protein>
<gene>
    <name evidence="2" type="ORF">PLICRDRAFT_46093</name>
</gene>
<accession>A0A0C9SR22</accession>
<dbReference type="Proteomes" id="UP000053263">
    <property type="component" value="Unassembled WGS sequence"/>
</dbReference>
<feature type="transmembrane region" description="Helical" evidence="1">
    <location>
        <begin position="335"/>
        <end position="354"/>
    </location>
</feature>
<dbReference type="EMBL" id="KN832571">
    <property type="protein sequence ID" value="KII84242.1"/>
    <property type="molecule type" value="Genomic_DNA"/>
</dbReference>
<evidence type="ECO:0000313" key="2">
    <source>
        <dbReference type="EMBL" id="KII84242.1"/>
    </source>
</evidence>
<keyword evidence="1" id="KW-0812">Transmembrane</keyword>
<evidence type="ECO:0000256" key="1">
    <source>
        <dbReference type="SAM" id="Phobius"/>
    </source>
</evidence>
<feature type="transmembrane region" description="Helical" evidence="1">
    <location>
        <begin position="445"/>
        <end position="466"/>
    </location>
</feature>
<organism evidence="2 3">
    <name type="scientific">Plicaturopsis crispa FD-325 SS-3</name>
    <dbReference type="NCBI Taxonomy" id="944288"/>
    <lineage>
        <taxon>Eukaryota</taxon>
        <taxon>Fungi</taxon>
        <taxon>Dikarya</taxon>
        <taxon>Basidiomycota</taxon>
        <taxon>Agaricomycotina</taxon>
        <taxon>Agaricomycetes</taxon>
        <taxon>Agaricomycetidae</taxon>
        <taxon>Amylocorticiales</taxon>
        <taxon>Amylocorticiaceae</taxon>
        <taxon>Plicatura</taxon>
        <taxon>Plicaturopsis crispa</taxon>
    </lineage>
</organism>
<feature type="transmembrane region" description="Helical" evidence="1">
    <location>
        <begin position="360"/>
        <end position="382"/>
    </location>
</feature>
<proteinExistence type="predicted"/>
<evidence type="ECO:0000313" key="3">
    <source>
        <dbReference type="Proteomes" id="UP000053263"/>
    </source>
</evidence>
<name>A0A0C9SR22_PLICR</name>
<feature type="transmembrane region" description="Helical" evidence="1">
    <location>
        <begin position="410"/>
        <end position="433"/>
    </location>
</feature>
<dbReference type="OrthoDB" id="2674421at2759"/>
<dbReference type="HOGENOM" id="CLU_015091_3_2_1"/>
<sequence>MASATFHDEKVLPCYTPEMTIYPITSQSTSRYYKSSSVKPRHLTLAAGPTLYSDEPGPQYLPPHWTAHTHPEGQLYFYRASSPRIVTEAYLYRPEIMDRVSTCTLRIEKMLLERQKTMSDNMEIFLELDVDASSCGYYMIDHNARTEFWLDSLTTEELYLPPAVSKSHLQLKLEELYWTHLETFPMHYDGLRSRDLDTLISIYSHALADRMTSELSTFTHSAEKCRQILDLLRSSRPSKGDHLDGYTTCYVARFWSTISEHKFIIHSGQESTRLNRNQAILEAPTAERPWLSRLSRRLTFGLSAGYLTGLNNSFTDDLVYDEHWHKFLGNCRKDWASAVSWGFYTLMLTVIVAFTPGASLSLTGFALLFNGGSVLSALLLLFQHEKYTVPYCTSEVATYLTAWRSPSSGLLSLAVIFSTPRTLLLWGYLSFMVQALFVPFKALDLYLAIACISFPLLIFAGAWWWASRTRDITSAEGQDVLPQHMPPPKTG</sequence>